<keyword evidence="3" id="KW-1185">Reference proteome</keyword>
<accession>A0AAV7DVD4</accession>
<evidence type="ECO:0000256" key="1">
    <source>
        <dbReference type="SAM" id="MobiDB-lite"/>
    </source>
</evidence>
<dbReference type="EMBL" id="JAINDJ010000008">
    <property type="protein sequence ID" value="KAG9440204.1"/>
    <property type="molecule type" value="Genomic_DNA"/>
</dbReference>
<dbReference type="CDD" id="cd11650">
    <property type="entry name" value="AT4G37440_like"/>
    <property type="match status" value="1"/>
</dbReference>
<feature type="compositionally biased region" description="Basic and acidic residues" evidence="1">
    <location>
        <begin position="450"/>
        <end position="459"/>
    </location>
</feature>
<protein>
    <submittedName>
        <fullName evidence="2">Uncharacterized protein</fullName>
    </submittedName>
</protein>
<dbReference type="AlphaFoldDB" id="A0AAV7DVD4"/>
<reference evidence="2 3" key="1">
    <citation type="submission" date="2021-07" db="EMBL/GenBank/DDBJ databases">
        <title>The Aristolochia fimbriata genome: insights into angiosperm evolution, floral development and chemical biosynthesis.</title>
        <authorList>
            <person name="Jiao Y."/>
        </authorList>
    </citation>
    <scope>NUCLEOTIDE SEQUENCE [LARGE SCALE GENOMIC DNA]</scope>
    <source>
        <strain evidence="2">IBCAS-2021</strain>
        <tissue evidence="2">Leaf</tissue>
    </source>
</reference>
<proteinExistence type="predicted"/>
<evidence type="ECO:0000313" key="2">
    <source>
        <dbReference type="EMBL" id="KAG9440204.1"/>
    </source>
</evidence>
<gene>
    <name evidence="2" type="ORF">H6P81_020369</name>
</gene>
<dbReference type="InterPro" id="IPR038745">
    <property type="entry name" value="AT4G37440-like"/>
</dbReference>
<name>A0AAV7DVD4_ARIFI</name>
<feature type="region of interest" description="Disordered" evidence="1">
    <location>
        <begin position="450"/>
        <end position="534"/>
    </location>
</feature>
<dbReference type="PANTHER" id="PTHR34057:SF1">
    <property type="entry name" value="ELONGATION FACTOR"/>
    <property type="match status" value="1"/>
</dbReference>
<comment type="caution">
    <text evidence="2">The sequence shown here is derived from an EMBL/GenBank/DDBJ whole genome shotgun (WGS) entry which is preliminary data.</text>
</comment>
<evidence type="ECO:0000313" key="3">
    <source>
        <dbReference type="Proteomes" id="UP000825729"/>
    </source>
</evidence>
<dbReference type="Proteomes" id="UP000825729">
    <property type="component" value="Unassembled WGS sequence"/>
</dbReference>
<sequence length="534" mass="60146">MAPAQAFVNAEAEIPEFSFKSSSQMEILDNFDFNDEEKLRCTNNCEDTTVEMEVLINQHEVEEAEDVDITYCTDTTSVILPEEDPDATEYSSSFGGTISGSEEGSKFNASDVEVESQCHAENELSAFFDGFSRLFPQRKKRLTAHWRRYVRPLMWRCKWIELRVKELQSRASKYDKLLAYAKDKQARKDEVAIQCSVARSMPLFGQTVRQRVMKRRKRTRMEETVDISSYMARHNLFAYYENKKHEADGGAIEDDFSNQVTPANMANKNADASREVPESLQLKSEDGNSYLEQFLWNIELLQSQVGKLKSGLDEVISKNIGQSSSVENLGNGLPSDLPSVLSPTISPVNEGQMPVATLYMSPSHHISEYEFGDLVMTESAVSSFGDITLPDVIESTVGLFSANGRSFDLPQSGDSPHYFDDGILIHKHSVEEELQDFEMVAQSMERLPEPFKGQDDEKVGTSVLTPEADSVPPDTLVEEPEAGSALKVGSDKSVSRTWLAHGISVPRSKRKRMGRKTGSGRWNYGKVYRRRRRK</sequence>
<dbReference type="PANTHER" id="PTHR34057">
    <property type="entry name" value="ELONGATION FACTOR"/>
    <property type="match status" value="1"/>
</dbReference>
<organism evidence="2 3">
    <name type="scientific">Aristolochia fimbriata</name>
    <name type="common">White veined hardy Dutchman's pipe vine</name>
    <dbReference type="NCBI Taxonomy" id="158543"/>
    <lineage>
        <taxon>Eukaryota</taxon>
        <taxon>Viridiplantae</taxon>
        <taxon>Streptophyta</taxon>
        <taxon>Embryophyta</taxon>
        <taxon>Tracheophyta</taxon>
        <taxon>Spermatophyta</taxon>
        <taxon>Magnoliopsida</taxon>
        <taxon>Magnoliidae</taxon>
        <taxon>Piperales</taxon>
        <taxon>Aristolochiaceae</taxon>
        <taxon>Aristolochia</taxon>
    </lineage>
</organism>